<dbReference type="EMBL" id="HBIB01016045">
    <property type="protein sequence ID" value="CAE0248213.1"/>
    <property type="molecule type" value="Transcribed_RNA"/>
</dbReference>
<evidence type="ECO:0000313" key="1">
    <source>
        <dbReference type="EMBL" id="CAE0248213.1"/>
    </source>
</evidence>
<organism evidence="1">
    <name type="scientific">Palpitomonas bilix</name>
    <dbReference type="NCBI Taxonomy" id="652834"/>
    <lineage>
        <taxon>Eukaryota</taxon>
        <taxon>Eukaryota incertae sedis</taxon>
    </lineage>
</organism>
<dbReference type="AlphaFoldDB" id="A0A7S3D8B5"/>
<name>A0A7S3D8B5_9EUKA</name>
<reference evidence="1" key="1">
    <citation type="submission" date="2021-01" db="EMBL/GenBank/DDBJ databases">
        <authorList>
            <person name="Corre E."/>
            <person name="Pelletier E."/>
            <person name="Niang G."/>
            <person name="Scheremetjew M."/>
            <person name="Finn R."/>
            <person name="Kale V."/>
            <person name="Holt S."/>
            <person name="Cochrane G."/>
            <person name="Meng A."/>
            <person name="Brown T."/>
            <person name="Cohen L."/>
        </authorList>
    </citation>
    <scope>NUCLEOTIDE SEQUENCE</scope>
    <source>
        <strain evidence="1">NIES-2562</strain>
    </source>
</reference>
<accession>A0A7S3D8B5</accession>
<gene>
    <name evidence="1" type="ORF">PBIL07802_LOCUS10409</name>
</gene>
<proteinExistence type="predicted"/>
<sequence length="103" mass="11483">MENKGTAWVLCMSCRYRLARCKREFLMFVAQKLGLKLGTAGKRAAEEKESGGVSYAIASTSSMDSKNELDLEAMGDIEEQDGRHICTVCMRQVSHTANEMPHH</sequence>
<protein>
    <submittedName>
        <fullName evidence="1">Uncharacterized protein</fullName>
    </submittedName>
</protein>